<feature type="domain" description="SF4 helicase" evidence="13">
    <location>
        <begin position="176"/>
        <end position="441"/>
    </location>
</feature>
<evidence type="ECO:0000256" key="8">
    <source>
        <dbReference type="ARBA" id="ARBA00023125"/>
    </source>
</evidence>
<dbReference type="GO" id="GO:0005524">
    <property type="term" value="F:ATP binding"/>
    <property type="evidence" value="ECO:0007669"/>
    <property type="project" value="UniProtKB-UniRule"/>
</dbReference>
<keyword evidence="3 12" id="KW-0235">DNA replication</keyword>
<evidence type="ECO:0000313" key="14">
    <source>
        <dbReference type="EMBL" id="SJZ90132.1"/>
    </source>
</evidence>
<evidence type="ECO:0000313" key="15">
    <source>
        <dbReference type="Proteomes" id="UP000196365"/>
    </source>
</evidence>
<dbReference type="GO" id="GO:0005829">
    <property type="term" value="C:cytosol"/>
    <property type="evidence" value="ECO:0007669"/>
    <property type="project" value="TreeGrafter"/>
</dbReference>
<dbReference type="InterPro" id="IPR036185">
    <property type="entry name" value="DNA_heli_DnaB-like_N_sf"/>
</dbReference>
<dbReference type="GO" id="GO:1990077">
    <property type="term" value="C:primosome complex"/>
    <property type="evidence" value="ECO:0007669"/>
    <property type="project" value="UniProtKB-UniRule"/>
</dbReference>
<gene>
    <name evidence="14" type="ORF">SAMN02745973_02056</name>
</gene>
<dbReference type="RefSeq" id="WP_087679418.1">
    <property type="nucleotide sequence ID" value="NZ_FUWV01000016.1"/>
</dbReference>
<keyword evidence="6 12" id="KW-0347">Helicase</keyword>
<evidence type="ECO:0000256" key="6">
    <source>
        <dbReference type="ARBA" id="ARBA00022806"/>
    </source>
</evidence>
<dbReference type="SMART" id="SM00382">
    <property type="entry name" value="AAA"/>
    <property type="match status" value="1"/>
</dbReference>
<dbReference type="EC" id="5.6.2.3" evidence="11 12"/>
<evidence type="ECO:0000256" key="5">
    <source>
        <dbReference type="ARBA" id="ARBA00022801"/>
    </source>
</evidence>
<dbReference type="InterPro" id="IPR007693">
    <property type="entry name" value="DNA_helicase_DnaB-like_N"/>
</dbReference>
<dbReference type="Pfam" id="PF00772">
    <property type="entry name" value="DnaB"/>
    <property type="match status" value="1"/>
</dbReference>
<keyword evidence="7 12" id="KW-0067">ATP-binding</keyword>
<keyword evidence="9" id="KW-0413">Isomerase</keyword>
<evidence type="ECO:0000256" key="4">
    <source>
        <dbReference type="ARBA" id="ARBA00022741"/>
    </source>
</evidence>
<evidence type="ECO:0000256" key="11">
    <source>
        <dbReference type="NCBIfam" id="TIGR00665"/>
    </source>
</evidence>
<evidence type="ECO:0000256" key="3">
    <source>
        <dbReference type="ARBA" id="ARBA00022705"/>
    </source>
</evidence>
<comment type="similarity">
    <text evidence="1 12">Belongs to the helicase family. DnaB subfamily.</text>
</comment>
<evidence type="ECO:0000256" key="12">
    <source>
        <dbReference type="RuleBase" id="RU362085"/>
    </source>
</evidence>
<dbReference type="EMBL" id="FUWV01000016">
    <property type="protein sequence ID" value="SJZ90132.1"/>
    <property type="molecule type" value="Genomic_DNA"/>
</dbReference>
<accession>A0A1T4PF51</accession>
<dbReference type="Pfam" id="PF03796">
    <property type="entry name" value="DnaB_C"/>
    <property type="match status" value="1"/>
</dbReference>
<keyword evidence="15" id="KW-1185">Reference proteome</keyword>
<dbReference type="Proteomes" id="UP000196365">
    <property type="component" value="Unassembled WGS sequence"/>
</dbReference>
<dbReference type="GO" id="GO:0003677">
    <property type="term" value="F:DNA binding"/>
    <property type="evidence" value="ECO:0007669"/>
    <property type="project" value="UniProtKB-UniRule"/>
</dbReference>
<dbReference type="SUPFAM" id="SSF52540">
    <property type="entry name" value="P-loop containing nucleoside triphosphate hydrolases"/>
    <property type="match status" value="1"/>
</dbReference>
<evidence type="ECO:0000256" key="2">
    <source>
        <dbReference type="ARBA" id="ARBA00022515"/>
    </source>
</evidence>
<dbReference type="SUPFAM" id="SSF48024">
    <property type="entry name" value="N-terminal domain of DnaB helicase"/>
    <property type="match status" value="1"/>
</dbReference>
<dbReference type="FunFam" id="1.10.860.10:FF:000001">
    <property type="entry name" value="Replicative DNA helicase"/>
    <property type="match status" value="1"/>
</dbReference>
<dbReference type="InterPro" id="IPR007694">
    <property type="entry name" value="DNA_helicase_DnaB-like_C"/>
</dbReference>
<dbReference type="Gene3D" id="1.10.860.10">
    <property type="entry name" value="DNAb Helicase, Chain A"/>
    <property type="match status" value="1"/>
</dbReference>
<keyword evidence="8 12" id="KW-0238">DNA-binding</keyword>
<keyword evidence="2 12" id="KW-0639">Primosome</keyword>
<dbReference type="AlphaFoldDB" id="A0A1T4PF51"/>
<reference evidence="14 15" key="1">
    <citation type="submission" date="2017-02" db="EMBL/GenBank/DDBJ databases">
        <authorList>
            <person name="Peterson S.W."/>
        </authorList>
    </citation>
    <scope>NUCLEOTIDE SEQUENCE [LARGE SCALE GENOMIC DNA]</scope>
    <source>
        <strain evidence="14 15">DSM 15102</strain>
    </source>
</reference>
<dbReference type="GO" id="GO:0042802">
    <property type="term" value="F:identical protein binding"/>
    <property type="evidence" value="ECO:0007669"/>
    <property type="project" value="UniProtKB-ARBA"/>
</dbReference>
<dbReference type="OrthoDB" id="9773982at2"/>
<dbReference type="PROSITE" id="PS51199">
    <property type="entry name" value="SF4_HELICASE"/>
    <property type="match status" value="1"/>
</dbReference>
<dbReference type="InterPro" id="IPR003593">
    <property type="entry name" value="AAA+_ATPase"/>
</dbReference>
<comment type="catalytic activity">
    <reaction evidence="10 12">
        <text>ATP + H2O = ADP + phosphate + H(+)</text>
        <dbReference type="Rhea" id="RHEA:13065"/>
        <dbReference type="ChEBI" id="CHEBI:15377"/>
        <dbReference type="ChEBI" id="CHEBI:15378"/>
        <dbReference type="ChEBI" id="CHEBI:30616"/>
        <dbReference type="ChEBI" id="CHEBI:43474"/>
        <dbReference type="ChEBI" id="CHEBI:456216"/>
        <dbReference type="EC" id="5.6.2.3"/>
    </reaction>
</comment>
<evidence type="ECO:0000256" key="1">
    <source>
        <dbReference type="ARBA" id="ARBA00008428"/>
    </source>
</evidence>
<dbReference type="CDD" id="cd00984">
    <property type="entry name" value="DnaB_C"/>
    <property type="match status" value="1"/>
</dbReference>
<keyword evidence="5 12" id="KW-0378">Hydrolase</keyword>
<dbReference type="InterPro" id="IPR007692">
    <property type="entry name" value="DNA_helicase_DnaB"/>
</dbReference>
<evidence type="ECO:0000256" key="9">
    <source>
        <dbReference type="ARBA" id="ARBA00023235"/>
    </source>
</evidence>
<dbReference type="GO" id="GO:0006269">
    <property type="term" value="P:DNA replication, synthesis of primer"/>
    <property type="evidence" value="ECO:0007669"/>
    <property type="project" value="UniProtKB-UniRule"/>
</dbReference>
<dbReference type="Gene3D" id="3.40.50.300">
    <property type="entry name" value="P-loop containing nucleotide triphosphate hydrolases"/>
    <property type="match status" value="1"/>
</dbReference>
<dbReference type="FunFam" id="3.40.50.300:FF:000076">
    <property type="entry name" value="Replicative DNA helicase"/>
    <property type="match status" value="1"/>
</dbReference>
<evidence type="ECO:0000259" key="13">
    <source>
        <dbReference type="PROSITE" id="PS51199"/>
    </source>
</evidence>
<name>A0A1T4PF51_9FIRM</name>
<dbReference type="GO" id="GO:0016887">
    <property type="term" value="F:ATP hydrolysis activity"/>
    <property type="evidence" value="ECO:0007669"/>
    <property type="project" value="RHEA"/>
</dbReference>
<evidence type="ECO:0000256" key="10">
    <source>
        <dbReference type="ARBA" id="ARBA00048954"/>
    </source>
</evidence>
<keyword evidence="4 12" id="KW-0547">Nucleotide-binding</keyword>
<sequence length="442" mass="49716">MDIGRVPPQSIEAEQSVLGAMLLDKEAIAVATEILKAEDFYREAHGAIFDAIVQIYNRSQPVDLITLSEQLKNTNILEEVGGIGYISDLANTVPASSNVKYYAKIVEEKSLMRKLIQISSEVLDRTYEGTEEVNDLIEMAEKRIFNISQRRSSRGFTPINQVLLEAFDKIEQVFQNKGQITGISTGFIDIDNKISGMQKSDFILVAARPSMGKTAFALNIAQHAGVKEKKTVAIFSLEMSQDQLIHRMLSAETHIDSQKLRNGDLAEEDWERLANGMAILSEAPIFIDDTPGIGVMEMRSKCRRLKMEHGLDLILIDYLQLMSGDRRSESRQQEISDISRSLKALAREMDCPVVALSQLSRAPESRADHRPILSDLRESGAIEQDADVVMFLYRDEYYHPDTEEKNIGEVNIAKQRNGPTGIVKLVWLGQFTKFANLEKFQE</sequence>
<dbReference type="InterPro" id="IPR016136">
    <property type="entry name" value="DNA_helicase_N/primase_C"/>
</dbReference>
<comment type="function">
    <text evidence="12">The main replicative DNA helicase, it participates in initiation and elongation during chromosome replication. Travels ahead of the DNA replisome, separating dsDNA into templates for DNA synthesis. A processive ATP-dependent 5'-3' DNA helicase it has DNA-dependent ATPase activity.</text>
</comment>
<dbReference type="PANTHER" id="PTHR30153">
    <property type="entry name" value="REPLICATIVE DNA HELICASE DNAB"/>
    <property type="match status" value="1"/>
</dbReference>
<dbReference type="PANTHER" id="PTHR30153:SF2">
    <property type="entry name" value="REPLICATIVE DNA HELICASE"/>
    <property type="match status" value="1"/>
</dbReference>
<dbReference type="NCBIfam" id="TIGR00665">
    <property type="entry name" value="DnaB"/>
    <property type="match status" value="1"/>
</dbReference>
<dbReference type="NCBIfam" id="NF004384">
    <property type="entry name" value="PRK05748.1"/>
    <property type="match status" value="1"/>
</dbReference>
<proteinExistence type="inferred from homology"/>
<evidence type="ECO:0000256" key="7">
    <source>
        <dbReference type="ARBA" id="ARBA00022840"/>
    </source>
</evidence>
<organism evidence="14 15">
    <name type="scientific">Garciella nitratireducens DSM 15102</name>
    <dbReference type="NCBI Taxonomy" id="1121911"/>
    <lineage>
        <taxon>Bacteria</taxon>
        <taxon>Bacillati</taxon>
        <taxon>Bacillota</taxon>
        <taxon>Clostridia</taxon>
        <taxon>Eubacteriales</taxon>
        <taxon>Eubacteriaceae</taxon>
        <taxon>Garciella</taxon>
    </lineage>
</organism>
<dbReference type="InterPro" id="IPR027417">
    <property type="entry name" value="P-loop_NTPase"/>
</dbReference>
<protein>
    <recommendedName>
        <fullName evidence="11 12">Replicative DNA helicase</fullName>
        <ecNumber evidence="11 12">5.6.2.3</ecNumber>
    </recommendedName>
</protein>
<dbReference type="GO" id="GO:0043139">
    <property type="term" value="F:5'-3' DNA helicase activity"/>
    <property type="evidence" value="ECO:0007669"/>
    <property type="project" value="UniProtKB-EC"/>
</dbReference>